<dbReference type="KEGG" id="buo:BRPE64_DCDS04160"/>
<keyword evidence="4 6" id="KW-1133">Transmembrane helix</keyword>
<evidence type="ECO:0000256" key="1">
    <source>
        <dbReference type="ARBA" id="ARBA00004651"/>
    </source>
</evidence>
<evidence type="ECO:0000256" key="5">
    <source>
        <dbReference type="ARBA" id="ARBA00023136"/>
    </source>
</evidence>
<dbReference type="EMBL" id="AP013061">
    <property type="protein sequence ID" value="BAN27352.1"/>
    <property type="molecule type" value="Genomic_DNA"/>
</dbReference>
<dbReference type="HOGENOM" id="CLU_079569_0_0_4"/>
<protein>
    <submittedName>
        <fullName evidence="7">Lysine exporter protein</fullName>
    </submittedName>
</protein>
<reference evidence="7 8" key="2">
    <citation type="journal article" date="2018" name="Int. J. Syst. Evol. Microbiol.">
        <title>Burkholderia insecticola sp. nov., a gut symbiotic bacterium of the bean bug Riptortus pedestris.</title>
        <authorList>
            <person name="Takeshita K."/>
            <person name="Tamaki H."/>
            <person name="Ohbayashi T."/>
            <person name="Meng X.-Y."/>
            <person name="Sone T."/>
            <person name="Mitani Y."/>
            <person name="Peeters C."/>
            <person name="Kikuchi Y."/>
            <person name="Vandamme P."/>
        </authorList>
    </citation>
    <scope>NUCLEOTIDE SEQUENCE [LARGE SCALE GENOMIC DNA]</scope>
    <source>
        <strain evidence="7">RPE64</strain>
        <plasmid evidence="7 8">p1</plasmid>
    </source>
</reference>
<evidence type="ECO:0000313" key="7">
    <source>
        <dbReference type="EMBL" id="BAN27352.1"/>
    </source>
</evidence>
<sequence>MLYAIRHFACSIQGDKPMSASTAVLAILFSLLLGAMIPGPSFVIVARNAIGVSRADGLATALGMGVGGIFFGGIALAGLYTLLVAVEWLYIGLKVAGGLYLIYIASKIWRGAAQPMQMSMQRDASVPASNARRSFWLGLSTQLSNPKTAIWYGSIFAALLPQHPPLWCYFVLPPMVFAIETGWYTIVALGFSSKRPREMYLRAKKWIDRVASSVIAALGLRLVLTASKAGL</sequence>
<dbReference type="AlphaFoldDB" id="R4X4I8"/>
<dbReference type="InterPro" id="IPR001123">
    <property type="entry name" value="LeuE-type"/>
</dbReference>
<accession>R4X4I8</accession>
<name>R4X4I8_9BURK</name>
<keyword evidence="3 6" id="KW-0812">Transmembrane</keyword>
<gene>
    <name evidence="7" type="ORF">BRPE64_DCDS04160</name>
</gene>
<evidence type="ECO:0000313" key="8">
    <source>
        <dbReference type="Proteomes" id="UP000013966"/>
    </source>
</evidence>
<keyword evidence="7" id="KW-0614">Plasmid</keyword>
<geneLocation type="plasmid" evidence="7 8">
    <name>p1</name>
</geneLocation>
<feature type="transmembrane region" description="Helical" evidence="6">
    <location>
        <begin position="88"/>
        <end position="109"/>
    </location>
</feature>
<feature type="transmembrane region" description="Helical" evidence="6">
    <location>
        <begin position="23"/>
        <end position="46"/>
    </location>
</feature>
<dbReference type="Proteomes" id="UP000013966">
    <property type="component" value="Plasmid p1"/>
</dbReference>
<evidence type="ECO:0000256" key="4">
    <source>
        <dbReference type="ARBA" id="ARBA00022989"/>
    </source>
</evidence>
<evidence type="ECO:0000256" key="3">
    <source>
        <dbReference type="ARBA" id="ARBA00022692"/>
    </source>
</evidence>
<keyword evidence="8" id="KW-1185">Reference proteome</keyword>
<proteinExistence type="predicted"/>
<dbReference type="GO" id="GO:0015171">
    <property type="term" value="F:amino acid transmembrane transporter activity"/>
    <property type="evidence" value="ECO:0007669"/>
    <property type="project" value="TreeGrafter"/>
</dbReference>
<keyword evidence="5 6" id="KW-0472">Membrane</keyword>
<organism evidence="7 8">
    <name type="scientific">Caballeronia insecticola</name>
    <dbReference type="NCBI Taxonomy" id="758793"/>
    <lineage>
        <taxon>Bacteria</taxon>
        <taxon>Pseudomonadati</taxon>
        <taxon>Pseudomonadota</taxon>
        <taxon>Betaproteobacteria</taxon>
        <taxon>Burkholderiales</taxon>
        <taxon>Burkholderiaceae</taxon>
        <taxon>Caballeronia</taxon>
    </lineage>
</organism>
<dbReference type="GO" id="GO:0005886">
    <property type="term" value="C:plasma membrane"/>
    <property type="evidence" value="ECO:0007669"/>
    <property type="project" value="UniProtKB-SubCell"/>
</dbReference>
<evidence type="ECO:0000256" key="6">
    <source>
        <dbReference type="SAM" id="Phobius"/>
    </source>
</evidence>
<dbReference type="PATRIC" id="fig|758793.3.peg.5563"/>
<dbReference type="PANTHER" id="PTHR30086:SF19">
    <property type="entry name" value="THREONINE EFFLUX PROTEIN"/>
    <property type="match status" value="1"/>
</dbReference>
<evidence type="ECO:0000256" key="2">
    <source>
        <dbReference type="ARBA" id="ARBA00022475"/>
    </source>
</evidence>
<dbReference type="PANTHER" id="PTHR30086">
    <property type="entry name" value="ARGININE EXPORTER PROTEIN ARGO"/>
    <property type="match status" value="1"/>
</dbReference>
<reference evidence="7 8" key="1">
    <citation type="journal article" date="2013" name="Genome Announc.">
        <title>Complete Genome Sequence of Burkholderia sp. Strain RPE64, Bacterial Symbiont of the Bean Bug Riptortus pedestris.</title>
        <authorList>
            <person name="Shibata T.F."/>
            <person name="Maeda T."/>
            <person name="Nikoh N."/>
            <person name="Yamaguchi K."/>
            <person name="Oshima K."/>
            <person name="Hattori M."/>
            <person name="Nishiyama T."/>
            <person name="Hasebe M."/>
            <person name="Fukatsu T."/>
            <person name="Kikuchi Y."/>
            <person name="Shigenobu S."/>
        </authorList>
    </citation>
    <scope>NUCLEOTIDE SEQUENCE [LARGE SCALE GENOMIC DNA]</scope>
    <source>
        <plasmid evidence="7 8">p1</plasmid>
    </source>
</reference>
<keyword evidence="2" id="KW-1003">Cell membrane</keyword>
<comment type="subcellular location">
    <subcellularLocation>
        <location evidence="1">Cell membrane</location>
        <topology evidence="1">Multi-pass membrane protein</topology>
    </subcellularLocation>
</comment>
<feature type="transmembrane region" description="Helical" evidence="6">
    <location>
        <begin position="58"/>
        <end position="82"/>
    </location>
</feature>
<dbReference type="Pfam" id="PF01810">
    <property type="entry name" value="LysE"/>
    <property type="match status" value="1"/>
</dbReference>
<feature type="transmembrane region" description="Helical" evidence="6">
    <location>
        <begin position="166"/>
        <end position="186"/>
    </location>
</feature>